<feature type="compositionally biased region" description="Acidic residues" evidence="1">
    <location>
        <begin position="270"/>
        <end position="279"/>
    </location>
</feature>
<feature type="region of interest" description="Disordered" evidence="1">
    <location>
        <begin position="233"/>
        <end position="326"/>
    </location>
</feature>
<keyword evidence="2" id="KW-0812">Transmembrane</keyword>
<evidence type="ECO:0000256" key="1">
    <source>
        <dbReference type="SAM" id="MobiDB-lite"/>
    </source>
</evidence>
<feature type="signal peptide" evidence="3">
    <location>
        <begin position="1"/>
        <end position="24"/>
    </location>
</feature>
<evidence type="ECO:0000313" key="5">
    <source>
        <dbReference type="Proteomes" id="UP000440578"/>
    </source>
</evidence>
<name>A0A6A4VWE5_AMPAM</name>
<organism evidence="4 5">
    <name type="scientific">Amphibalanus amphitrite</name>
    <name type="common">Striped barnacle</name>
    <name type="synonym">Balanus amphitrite</name>
    <dbReference type="NCBI Taxonomy" id="1232801"/>
    <lineage>
        <taxon>Eukaryota</taxon>
        <taxon>Metazoa</taxon>
        <taxon>Ecdysozoa</taxon>
        <taxon>Arthropoda</taxon>
        <taxon>Crustacea</taxon>
        <taxon>Multicrustacea</taxon>
        <taxon>Cirripedia</taxon>
        <taxon>Thoracica</taxon>
        <taxon>Thoracicalcarea</taxon>
        <taxon>Balanomorpha</taxon>
        <taxon>Balanoidea</taxon>
        <taxon>Balanidae</taxon>
        <taxon>Amphibalaninae</taxon>
        <taxon>Amphibalanus</taxon>
    </lineage>
</organism>
<sequence>METRRRCSMSGILLLTCLILGLFAGEQSPAARHWRTLTTRLSAVLHMMRLKQRSPPAVSAPEAGRSRRSYEDSLALEQSIEDDIQTVEREHGSGTKAAQQRVIEGQIARAEQAAGVPSDTDKLALEQAIQRDIHEVEEMGTPEYKRRQKEAIERIAVEADAAAHRAVDQRKFEQHREIQREIAEFERKAGVPSDEAKLALETAIEQDIKAMEAHERERQAAIQKTISDDINAMRYPNWKPAPRPATGTAASSSSEESKEAGDTSPRTSSAEDDDGDWVYDDAFGADSSLVSPLDENGSDDDILSPNRVPLSPAKASPPETGGQGQVREAPVQAAHSTWQVTLMTVIMCSIVGLVLLLVVGAWYRDLRSFRPGKPQHLLLEEDEQGVYHSTTQPEPRQVGAYSPLT</sequence>
<keyword evidence="5" id="KW-1185">Reference proteome</keyword>
<dbReference type="Proteomes" id="UP000440578">
    <property type="component" value="Unassembled WGS sequence"/>
</dbReference>
<feature type="region of interest" description="Disordered" evidence="1">
    <location>
        <begin position="385"/>
        <end position="405"/>
    </location>
</feature>
<dbReference type="AlphaFoldDB" id="A0A6A4VWE5"/>
<proteinExistence type="predicted"/>
<keyword evidence="3" id="KW-0732">Signal</keyword>
<feature type="compositionally biased region" description="Low complexity" evidence="1">
    <location>
        <begin position="244"/>
        <end position="254"/>
    </location>
</feature>
<accession>A0A6A4VWE5</accession>
<gene>
    <name evidence="4" type="ORF">FJT64_004091</name>
</gene>
<protein>
    <submittedName>
        <fullName evidence="4">Uncharacterized protein</fullName>
    </submittedName>
</protein>
<dbReference type="EMBL" id="VIIS01001428">
    <property type="protein sequence ID" value="KAF0298495.1"/>
    <property type="molecule type" value="Genomic_DNA"/>
</dbReference>
<feature type="transmembrane region" description="Helical" evidence="2">
    <location>
        <begin position="340"/>
        <end position="363"/>
    </location>
</feature>
<reference evidence="4 5" key="1">
    <citation type="submission" date="2019-07" db="EMBL/GenBank/DDBJ databases">
        <title>Draft genome assembly of a fouling barnacle, Amphibalanus amphitrite (Darwin, 1854): The first reference genome for Thecostraca.</title>
        <authorList>
            <person name="Kim W."/>
        </authorList>
    </citation>
    <scope>NUCLEOTIDE SEQUENCE [LARGE SCALE GENOMIC DNA]</scope>
    <source>
        <strain evidence="4">SNU_AA5</strain>
        <tissue evidence="4">Soma without cirri and trophi</tissue>
    </source>
</reference>
<feature type="chain" id="PRO_5025676305" evidence="3">
    <location>
        <begin position="25"/>
        <end position="405"/>
    </location>
</feature>
<evidence type="ECO:0000256" key="2">
    <source>
        <dbReference type="SAM" id="Phobius"/>
    </source>
</evidence>
<keyword evidence="2" id="KW-1133">Transmembrane helix</keyword>
<feature type="region of interest" description="Disordered" evidence="1">
    <location>
        <begin position="51"/>
        <end position="72"/>
    </location>
</feature>
<evidence type="ECO:0000256" key="3">
    <source>
        <dbReference type="SAM" id="SignalP"/>
    </source>
</evidence>
<comment type="caution">
    <text evidence="4">The sequence shown here is derived from an EMBL/GenBank/DDBJ whole genome shotgun (WGS) entry which is preliminary data.</text>
</comment>
<keyword evidence="2" id="KW-0472">Membrane</keyword>
<evidence type="ECO:0000313" key="4">
    <source>
        <dbReference type="EMBL" id="KAF0298495.1"/>
    </source>
</evidence>